<feature type="region of interest" description="Disordered" evidence="1">
    <location>
        <begin position="137"/>
        <end position="176"/>
    </location>
</feature>
<evidence type="ECO:0000256" key="1">
    <source>
        <dbReference type="SAM" id="MobiDB-lite"/>
    </source>
</evidence>
<feature type="compositionally biased region" description="Low complexity" evidence="1">
    <location>
        <begin position="54"/>
        <end position="78"/>
    </location>
</feature>
<feature type="compositionally biased region" description="Gly residues" evidence="1">
    <location>
        <begin position="545"/>
        <end position="556"/>
    </location>
</feature>
<feature type="compositionally biased region" description="Low complexity" evidence="1">
    <location>
        <begin position="220"/>
        <end position="254"/>
    </location>
</feature>
<reference evidence="3" key="1">
    <citation type="journal article" date="2016" name="Nat. Commun.">
        <title>The Gonium pectorale genome demonstrates co-option of cell cycle regulation during the evolution of multicellularity.</title>
        <authorList>
            <person name="Hanschen E.R."/>
            <person name="Marriage T.N."/>
            <person name="Ferris P.J."/>
            <person name="Hamaji T."/>
            <person name="Toyoda A."/>
            <person name="Fujiyama A."/>
            <person name="Neme R."/>
            <person name="Noguchi H."/>
            <person name="Minakuchi Y."/>
            <person name="Suzuki M."/>
            <person name="Kawai-Toyooka H."/>
            <person name="Smith D.R."/>
            <person name="Sparks H."/>
            <person name="Anderson J."/>
            <person name="Bakaric R."/>
            <person name="Luria V."/>
            <person name="Karger A."/>
            <person name="Kirschner M.W."/>
            <person name="Durand P.M."/>
            <person name="Michod R.E."/>
            <person name="Nozaki H."/>
            <person name="Olson B.J."/>
        </authorList>
    </citation>
    <scope>NUCLEOTIDE SEQUENCE [LARGE SCALE GENOMIC DNA]</scope>
    <source>
        <strain evidence="3">NIES-2863</strain>
    </source>
</reference>
<dbReference type="AlphaFoldDB" id="A0A150GK15"/>
<feature type="compositionally biased region" description="Low complexity" evidence="1">
    <location>
        <begin position="88"/>
        <end position="105"/>
    </location>
</feature>
<feature type="region of interest" description="Disordered" evidence="1">
    <location>
        <begin position="543"/>
        <end position="565"/>
    </location>
</feature>
<evidence type="ECO:0000313" key="2">
    <source>
        <dbReference type="EMBL" id="KXZ50117.1"/>
    </source>
</evidence>
<accession>A0A150GK15</accession>
<feature type="compositionally biased region" description="Gly residues" evidence="1">
    <location>
        <begin position="269"/>
        <end position="278"/>
    </location>
</feature>
<dbReference type="EMBL" id="LSYV01000019">
    <property type="protein sequence ID" value="KXZ50117.1"/>
    <property type="molecule type" value="Genomic_DNA"/>
</dbReference>
<name>A0A150GK15_GONPE</name>
<feature type="compositionally biased region" description="Gly residues" evidence="1">
    <location>
        <begin position="720"/>
        <end position="731"/>
    </location>
</feature>
<feature type="region of interest" description="Disordered" evidence="1">
    <location>
        <begin position="720"/>
        <end position="740"/>
    </location>
</feature>
<evidence type="ECO:0000313" key="3">
    <source>
        <dbReference type="Proteomes" id="UP000075714"/>
    </source>
</evidence>
<feature type="compositionally biased region" description="Acidic residues" evidence="1">
    <location>
        <begin position="201"/>
        <end position="213"/>
    </location>
</feature>
<feature type="region of interest" description="Disordered" evidence="1">
    <location>
        <begin position="490"/>
        <end position="510"/>
    </location>
</feature>
<sequence length="786" mass="77051">MRISVERRQLRFRAQRPGTEAAAGLRLSRDLGSGSGKAAVADGDGSADDDDRAAALGQPDAAANLTAGEAAASAGIDAPPTPPGDGAGAAAPAASSPPGSTPDAAGRLHGSALDAVRGVTAAPAAASAAAARLDAAHPGAGAGRNEHPAGPGQVPGGRTSSNAGRSRTGGSGLPVGSGQVDVAAALGVDLEGLGDVMTGSDVDEGGAQEEAEAEERADPRGGALAGLRPRAADGPAAADSAAAATATASVSAGAQRGGMKATASARMGAGNGGDGRGGPDPLVERLAQVLSYVERELLGRPEEAAVAAATAAVEPGAPLPPPPLPDPARQPLELFAEPPVTARLLARAAAAEAPRREVASPPSDEDWRLLGGVAPAPAAQGLRVAAAQGIRVAAAPPPPGQLAGGPDADVADAVFLKRVEEQRSYELYLRDIVLQPPVAAAASDWLQLQTLLEAARQERCGSDPQLVAAVFKQAAGLAYSGRAGATDGDGAVPAVLPPEESMASSSSGPHGRFRSAAEAAAYRAFGQQLAAAGVAALIPAPGLPGRSGRGGRGGRGASISSSRRGSGREVAQIAYGMGMLQLGSRELYDAVLHAAGEQLAALAAGRRGSAAVTAAAAAALKGGSPLSSGSLVAQMLRTASASAMGGEAAGPGPGPGSDALAAASAARAGLVVGRRRERQRTAHGATGMAAAGATSAWVPEPWTASDFANLAWGVATAHAGSGGSGAGGGGTSAEAVRPLPRPDPSWLAALCDANWEALGEAAPAQLWGLMWSLARLAHVPPEVRQQ</sequence>
<protein>
    <submittedName>
        <fullName evidence="2">Uncharacterized protein</fullName>
    </submittedName>
</protein>
<organism evidence="2 3">
    <name type="scientific">Gonium pectorale</name>
    <name type="common">Green alga</name>
    <dbReference type="NCBI Taxonomy" id="33097"/>
    <lineage>
        <taxon>Eukaryota</taxon>
        <taxon>Viridiplantae</taxon>
        <taxon>Chlorophyta</taxon>
        <taxon>core chlorophytes</taxon>
        <taxon>Chlorophyceae</taxon>
        <taxon>CS clade</taxon>
        <taxon>Chlamydomonadales</taxon>
        <taxon>Volvocaceae</taxon>
        <taxon>Gonium</taxon>
    </lineage>
</organism>
<gene>
    <name evidence="2" type="ORF">GPECTOR_18g91</name>
</gene>
<feature type="region of interest" description="Disordered" evidence="1">
    <location>
        <begin position="1"/>
        <end position="111"/>
    </location>
</feature>
<feature type="region of interest" description="Disordered" evidence="1">
    <location>
        <begin position="195"/>
        <end position="282"/>
    </location>
</feature>
<proteinExistence type="predicted"/>
<dbReference type="Proteomes" id="UP000075714">
    <property type="component" value="Unassembled WGS sequence"/>
</dbReference>
<keyword evidence="3" id="KW-1185">Reference proteome</keyword>
<comment type="caution">
    <text evidence="2">The sequence shown here is derived from an EMBL/GenBank/DDBJ whole genome shotgun (WGS) entry which is preliminary data.</text>
</comment>